<feature type="compositionally biased region" description="Acidic residues" evidence="1">
    <location>
        <begin position="203"/>
        <end position="216"/>
    </location>
</feature>
<protein>
    <submittedName>
        <fullName evidence="4">C2 calcium/lipid-binding region-containing protein</fullName>
    </submittedName>
</protein>
<dbReference type="InParanoid" id="Q55BH2"/>
<feature type="region of interest" description="Disordered" evidence="1">
    <location>
        <begin position="186"/>
        <end position="286"/>
    </location>
</feature>
<dbReference type="AlphaFoldDB" id="Q55BH2"/>
<dbReference type="InterPro" id="IPR019448">
    <property type="entry name" value="NT-C2"/>
</dbReference>
<evidence type="ECO:0000259" key="3">
    <source>
        <dbReference type="PROSITE" id="PS51840"/>
    </source>
</evidence>
<evidence type="ECO:0000259" key="2">
    <source>
        <dbReference type="PROSITE" id="PS51126"/>
    </source>
</evidence>
<dbReference type="HOGENOM" id="CLU_248488_0_0_1"/>
<dbReference type="InterPro" id="IPR002710">
    <property type="entry name" value="Dilute_dom"/>
</dbReference>
<dbReference type="Pfam" id="PF01843">
    <property type="entry name" value="DIL"/>
    <property type="match status" value="1"/>
</dbReference>
<evidence type="ECO:0000313" key="4">
    <source>
        <dbReference type="EMBL" id="EAL71797.1"/>
    </source>
</evidence>
<feature type="region of interest" description="Disordered" evidence="1">
    <location>
        <begin position="970"/>
        <end position="994"/>
    </location>
</feature>
<evidence type="ECO:0000313" key="5">
    <source>
        <dbReference type="Proteomes" id="UP000002195"/>
    </source>
</evidence>
<dbReference type="SMR" id="Q55BH2"/>
<dbReference type="dictyBase" id="DDB_G0271334"/>
<dbReference type="FunCoup" id="Q55BH2">
    <property type="interactions" value="78"/>
</dbReference>
<accession>Q55BH2</accession>
<dbReference type="Pfam" id="PF10358">
    <property type="entry name" value="NT-C2"/>
    <property type="match status" value="1"/>
</dbReference>
<feature type="compositionally biased region" description="Basic and acidic residues" evidence="1">
    <location>
        <begin position="977"/>
        <end position="987"/>
    </location>
</feature>
<proteinExistence type="predicted"/>
<dbReference type="PANTHER" id="PTHR16027:SF8">
    <property type="entry name" value="C2 NT-TYPE DOMAIN-CONTAINING PROTEIN-RELATED"/>
    <property type="match status" value="1"/>
</dbReference>
<comment type="caution">
    <text evidence="4">The sequence shown here is derived from an EMBL/GenBank/DDBJ whole genome shotgun (WGS) entry which is preliminary data.</text>
</comment>
<keyword evidence="5" id="KW-1185">Reference proteome</keyword>
<dbReference type="EMBL" id="AAFI02000006">
    <property type="protein sequence ID" value="EAL71797.1"/>
    <property type="molecule type" value="Genomic_DNA"/>
</dbReference>
<dbReference type="PANTHER" id="PTHR16027">
    <property type="entry name" value="DILUTE DOMAIN-CONTAINING PROTEIN YPR089W"/>
    <property type="match status" value="1"/>
</dbReference>
<dbReference type="PROSITE" id="PS51126">
    <property type="entry name" value="DILUTE"/>
    <property type="match status" value="1"/>
</dbReference>
<feature type="domain" description="C2 NT-type" evidence="3">
    <location>
        <begin position="12"/>
        <end position="148"/>
    </location>
</feature>
<feature type="compositionally biased region" description="Low complexity" evidence="1">
    <location>
        <begin position="226"/>
        <end position="244"/>
    </location>
</feature>
<reference evidence="4 5" key="1">
    <citation type="journal article" date="2005" name="Nature">
        <title>The genome of the social amoeba Dictyostelium discoideum.</title>
        <authorList>
            <consortium name="The Dictyostelium discoideum Sequencing Consortium"/>
            <person name="Eichinger L."/>
            <person name="Pachebat J.A."/>
            <person name="Glockner G."/>
            <person name="Rajandream M.A."/>
            <person name="Sucgang R."/>
            <person name="Berriman M."/>
            <person name="Song J."/>
            <person name="Olsen R."/>
            <person name="Szafranski K."/>
            <person name="Xu Q."/>
            <person name="Tunggal B."/>
            <person name="Kummerfeld S."/>
            <person name="Madera M."/>
            <person name="Konfortov B.A."/>
            <person name="Rivero F."/>
            <person name="Bankier A.T."/>
            <person name="Lehmann R."/>
            <person name="Hamlin N."/>
            <person name="Davies R."/>
            <person name="Gaudet P."/>
            <person name="Fey P."/>
            <person name="Pilcher K."/>
            <person name="Chen G."/>
            <person name="Saunders D."/>
            <person name="Sodergren E."/>
            <person name="Davis P."/>
            <person name="Kerhornou A."/>
            <person name="Nie X."/>
            <person name="Hall N."/>
            <person name="Anjard C."/>
            <person name="Hemphill L."/>
            <person name="Bason N."/>
            <person name="Farbrother P."/>
            <person name="Desany B."/>
            <person name="Just E."/>
            <person name="Morio T."/>
            <person name="Rost R."/>
            <person name="Churcher C."/>
            <person name="Cooper J."/>
            <person name="Haydock S."/>
            <person name="van Driessche N."/>
            <person name="Cronin A."/>
            <person name="Goodhead I."/>
            <person name="Muzny D."/>
            <person name="Mourier T."/>
            <person name="Pain A."/>
            <person name="Lu M."/>
            <person name="Harper D."/>
            <person name="Lindsay R."/>
            <person name="Hauser H."/>
            <person name="James K."/>
            <person name="Quiles M."/>
            <person name="Madan Babu M."/>
            <person name="Saito T."/>
            <person name="Buchrieser C."/>
            <person name="Wardroper A."/>
            <person name="Felder M."/>
            <person name="Thangavelu M."/>
            <person name="Johnson D."/>
            <person name="Knights A."/>
            <person name="Loulseged H."/>
            <person name="Mungall K."/>
            <person name="Oliver K."/>
            <person name="Price C."/>
            <person name="Quail M.A."/>
            <person name="Urushihara H."/>
            <person name="Hernandez J."/>
            <person name="Rabbinowitsch E."/>
            <person name="Steffen D."/>
            <person name="Sanders M."/>
            <person name="Ma J."/>
            <person name="Kohara Y."/>
            <person name="Sharp S."/>
            <person name="Simmonds M."/>
            <person name="Spiegler S."/>
            <person name="Tivey A."/>
            <person name="Sugano S."/>
            <person name="White B."/>
            <person name="Walker D."/>
            <person name="Woodward J."/>
            <person name="Winckler T."/>
            <person name="Tanaka Y."/>
            <person name="Shaulsky G."/>
            <person name="Schleicher M."/>
            <person name="Weinstock G."/>
            <person name="Rosenthal A."/>
            <person name="Cox E.C."/>
            <person name="Chisholm R.L."/>
            <person name="Gibbs R."/>
            <person name="Loomis W.F."/>
            <person name="Platzer M."/>
            <person name="Kay R.R."/>
            <person name="Williams J."/>
            <person name="Dear P.H."/>
            <person name="Noegel A.A."/>
            <person name="Barrell B."/>
            <person name="Kuspa A."/>
        </authorList>
    </citation>
    <scope>NUCLEOTIDE SEQUENCE [LARGE SCALE GENOMIC DNA]</scope>
    <source>
        <strain evidence="4 5">AX4</strain>
    </source>
</reference>
<dbReference type="PROSITE" id="PS51840">
    <property type="entry name" value="C2_NT"/>
    <property type="match status" value="1"/>
</dbReference>
<dbReference type="GlyGen" id="Q55BH2">
    <property type="glycosylation" value="1 site"/>
</dbReference>
<feature type="compositionally biased region" description="Low complexity" evidence="1">
    <location>
        <begin position="252"/>
        <end position="273"/>
    </location>
</feature>
<dbReference type="VEuPathDB" id="AmoebaDB:DDB_G0271334"/>
<dbReference type="OMA" id="RLKEWCS"/>
<organism evidence="4 5">
    <name type="scientific">Dictyostelium discoideum</name>
    <name type="common">Social amoeba</name>
    <dbReference type="NCBI Taxonomy" id="44689"/>
    <lineage>
        <taxon>Eukaryota</taxon>
        <taxon>Amoebozoa</taxon>
        <taxon>Evosea</taxon>
        <taxon>Eumycetozoa</taxon>
        <taxon>Dictyostelia</taxon>
        <taxon>Dictyosteliales</taxon>
        <taxon>Dictyosteliaceae</taxon>
        <taxon>Dictyostelium</taxon>
    </lineage>
</organism>
<feature type="region of interest" description="Disordered" evidence="1">
    <location>
        <begin position="1117"/>
        <end position="1139"/>
    </location>
</feature>
<evidence type="ECO:0000256" key="1">
    <source>
        <dbReference type="SAM" id="MobiDB-lite"/>
    </source>
</evidence>
<gene>
    <name evidence="4" type="ORF">DDB_G0271334</name>
</gene>
<dbReference type="RefSeq" id="XP_645640.1">
    <property type="nucleotide sequence ID" value="XM_640548.1"/>
</dbReference>
<dbReference type="GO" id="GO:0045335">
    <property type="term" value="C:phagocytic vesicle"/>
    <property type="evidence" value="ECO:0007005"/>
    <property type="project" value="dictyBase"/>
</dbReference>
<feature type="domain" description="Dilute" evidence="2">
    <location>
        <begin position="1195"/>
        <end position="1482"/>
    </location>
</feature>
<dbReference type="KEGG" id="ddi:DDB_G0271334"/>
<dbReference type="Proteomes" id="UP000002195">
    <property type="component" value="Unassembled WGS sequence"/>
</dbReference>
<dbReference type="GeneID" id="8617832"/>
<name>Q55BH2_DICDI</name>
<dbReference type="InterPro" id="IPR052072">
    <property type="entry name" value="Vascular_dev_regulator"/>
</dbReference>
<dbReference type="STRING" id="44689.Q55BH2"/>
<dbReference type="SMART" id="SM01132">
    <property type="entry name" value="DIL"/>
    <property type="match status" value="1"/>
</dbReference>
<dbReference type="GO" id="GO:0051020">
    <property type="term" value="F:GTPase binding"/>
    <property type="evidence" value="ECO:0000318"/>
    <property type="project" value="GO_Central"/>
</dbReference>
<sequence>MDKFKDKLKVQSPSSNKEDIKISYVVKIVKVTGLPKSSYSPLLVSWKRGSKKENSGEVKTIPRDGEGVVDHTINLNATITKTPKGFLEKSIQFTVKEEKLGKKPVSLGSVSVNLAQYAESKTEKTHPFPIQDKSKVVCNLYLSIQSSWLKVNGKSMVKAEGNQKEILQELGKQKISHEGTDYFLQTEQDMSEPDQTDFGHDSDNEDEDHVDFDDDSNDKSNVSTLSRKSSSGSVEKGESSSSSSTTIANGHNRTNSSNSVGSNTTTTTTTTSNYVPPALIKEESEEKDLNAMTADLKIKKYKKQLKTLKSELEKSKSQFSTLSKDRDEKVEEIKRMIDDMENIKDRSKSVGNGVIADYNNQIEQLNSKLTAGNKDIENLKIQLQRERNQSSQDSNQVTVLQNQLLTINSQLDTIRNENTTLNNQIRQLETQLRESSSNKPEELQNALATVQNLHLELNQLRSQLATTTEENRSQFIQLEQERLKSNSTESNVNRVEQEKLNLQQRLEHYERTIHLQLEDFEKEKLKISAELGDLKTKLLNYEKLESELNELKSKQPTIPENNNDNDKELIEARDEILQLKEKLNEKEDSIKSTNDQLIEIKDKLIIKETALIELQDQFEQLKKQDNKELLEARDQIVELKDRLTQKEESFKETENKLEDRAIEISELRDKLAEKESILTDREEQLDQLKQSIENQSSTTPIISDQQELLEARDEIVQLKDKLTAKEDSIKDIDNQLIELKDRLTAKELLFKETEDQLYEKSNEISILQDKISNLEESNNNNNSNNSNSSINELQLKLKEFELNTLDKNQSYEERIEKLELQLKEKQLEVQSLQLEIHNNVKEGDSNDRLLKLEEQYKELQEKFDKVKNKKNTLKVLCSNYKLNIEQLEQKQSTLESSAIANQDGLSDEIDQLKSKLIHQTNENEIIQDENNQLKLQLTSYQDDSISKQNIIKDYQEIISKLEQEKEDLIENNKNNKKNSDNSDGHDDSGDDDDRSAEIEEFKEKIQYQKEKIKALKEDLESKSDEWIDIKIKMEEIIGGKQDEIEKLQQQLQQKESLSSLALPVSKDDNNQSNQILEEEIDQLKSQIKQLQQENLAISSEKQFKVQHLQQELEQLRQVNSASASPRSSIGGGGSGIDNLDDLRKEMEENKNIETSIYWSELDFDRNNIPFCGTNVWAIIDGIGGLGKSQNIRLLNKIVISLEKSFLRSGNDCKFIAYWFSTCCYLLSKCHQAGYTQESANPMKSGIEINVNSFVTPAPEIGGSFIRDLQALNLSIYSKLLSVTEIKLERVLIPSVYLPDSIILEAQKSPIKSSSSSSSTSPLGRTSGSLPFNNTGANSINNLLYILDGIIQFLKEGRIFDSVSNQFLNQIFYFMNAQITNHLLNNPKVCTTTQGLEVKMGVSRLKEWCSATPYKSASQQLDSSLEASNLLVIDKNVFVDIEAIKSIFQKLNLHQIKQLLQSFTPDSLSPDTIPTVLRKALDSNWRQSIDINSLPLLIDQSKKFKI</sequence>
<dbReference type="eggNOG" id="KOG0160">
    <property type="taxonomic scope" value="Eukaryota"/>
</dbReference>
<dbReference type="PaxDb" id="44689-DDB0238131"/>